<dbReference type="RefSeq" id="WP_211428390.1">
    <property type="nucleotide sequence ID" value="NZ_CP072648.1"/>
</dbReference>
<evidence type="ECO:0000313" key="2">
    <source>
        <dbReference type="Proteomes" id="UP000676506"/>
    </source>
</evidence>
<dbReference type="EMBL" id="CP072648">
    <property type="protein sequence ID" value="QUW02500.1"/>
    <property type="molecule type" value="Genomic_DNA"/>
</dbReference>
<dbReference type="Proteomes" id="UP000676506">
    <property type="component" value="Chromosome 1"/>
</dbReference>
<keyword evidence="2" id="KW-1185">Reference proteome</keyword>
<evidence type="ECO:0000313" key="1">
    <source>
        <dbReference type="EMBL" id="QUW02500.1"/>
    </source>
</evidence>
<dbReference type="Gene3D" id="3.30.70.2940">
    <property type="match status" value="1"/>
</dbReference>
<reference evidence="1 2" key="1">
    <citation type="submission" date="2021-03" db="EMBL/GenBank/DDBJ databases">
        <title>Genomic and phenotypic characterization of Chloracidobacterium isolates provides evidence for multiple species.</title>
        <authorList>
            <person name="Saini M.K."/>
            <person name="Costas A.M.G."/>
            <person name="Tank M."/>
            <person name="Bryant D.A."/>
        </authorList>
    </citation>
    <scope>NUCLEOTIDE SEQUENCE [LARGE SCALE GENOMIC DNA]</scope>
    <source>
        <strain evidence="1 2">BV2-C</strain>
    </source>
</reference>
<dbReference type="InterPro" id="IPR019117">
    <property type="entry name" value="CRISPR-assoc_protein_Cmr3"/>
</dbReference>
<sequence length="393" mass="42814">MNIFLQLTPRDPLIARDGRPFGAGQGNRMRGLPWPLPSVVAGSFRTALAKACGQDFSDDILPRLMQIAVAGAFPVHNEQLYLPAPNDALAKPADGGGIETLHRVIPQPMSANDGCDLPEDNLQPVMLSSLQAQADFKPAEVPAWWPIGPYTTWLLGNDVAFDSSFLRSPLQDTRDHVCLDAERGAAAEGQIFATANLNVTHLPRFGVKLDGQQLRFGDRFATVELSVRVTIPETETTLQPGQSFGCWHPLGGERRLVHWQVCQSAGTGWTCPSEIQNALETATRIRLILATPAIFRQGWKPDLACGPLKDFGLTLVGASTGRWKAVSGWSLATVNHQPRGPKPIRRMVPAGSVYFFTCERGAASKLADHWLQPVSDSPQGQRDGFGLALWGTW</sequence>
<accession>A0ABX8B9Y2</accession>
<dbReference type="Gene3D" id="2.60.40.4350">
    <property type="match status" value="1"/>
</dbReference>
<protein>
    <submittedName>
        <fullName evidence="1">Type III-B CRISPR module-associated protein Cmr3</fullName>
    </submittedName>
</protein>
<gene>
    <name evidence="1" type="ORF">J8C06_09105</name>
</gene>
<name>A0ABX8B9Y2_9BACT</name>
<organism evidence="1 2">
    <name type="scientific">Chloracidobacterium validum</name>
    <dbReference type="NCBI Taxonomy" id="2821543"/>
    <lineage>
        <taxon>Bacteria</taxon>
        <taxon>Pseudomonadati</taxon>
        <taxon>Acidobacteriota</taxon>
        <taxon>Terriglobia</taxon>
        <taxon>Terriglobales</taxon>
        <taxon>Acidobacteriaceae</taxon>
        <taxon>Chloracidobacterium</taxon>
    </lineage>
</organism>
<proteinExistence type="predicted"/>
<dbReference type="Pfam" id="PF09700">
    <property type="entry name" value="Cas_Cmr3"/>
    <property type="match status" value="1"/>
</dbReference>